<keyword evidence="4 6" id="KW-1133">Transmembrane helix</keyword>
<name>A0ABS4GHP2_9FIRM</name>
<evidence type="ECO:0000313" key="9">
    <source>
        <dbReference type="Proteomes" id="UP001519342"/>
    </source>
</evidence>
<feature type="transmembrane region" description="Helical" evidence="6">
    <location>
        <begin position="59"/>
        <end position="78"/>
    </location>
</feature>
<gene>
    <name evidence="8" type="ORF">J2Z76_003117</name>
</gene>
<dbReference type="Pfam" id="PF02687">
    <property type="entry name" value="FtsX"/>
    <property type="match status" value="2"/>
</dbReference>
<keyword evidence="6" id="KW-0813">Transport</keyword>
<feature type="transmembrane region" description="Helical" evidence="6">
    <location>
        <begin position="230"/>
        <end position="257"/>
    </location>
</feature>
<evidence type="ECO:0000256" key="2">
    <source>
        <dbReference type="ARBA" id="ARBA00022475"/>
    </source>
</evidence>
<proteinExistence type="inferred from homology"/>
<dbReference type="InterPro" id="IPR027022">
    <property type="entry name" value="ABC_permease_BceB-typ"/>
</dbReference>
<dbReference type="RefSeq" id="WP_209512929.1">
    <property type="nucleotide sequence ID" value="NZ_JAGGKS010000011.1"/>
</dbReference>
<feature type="transmembrane region" description="Helical" evidence="6">
    <location>
        <begin position="625"/>
        <end position="649"/>
    </location>
</feature>
<feature type="domain" description="ABC3 transporter permease C-terminal" evidence="7">
    <location>
        <begin position="65"/>
        <end position="175"/>
    </location>
</feature>
<feature type="transmembrane region" description="Helical" evidence="6">
    <location>
        <begin position="532"/>
        <end position="557"/>
    </location>
</feature>
<evidence type="ECO:0000259" key="7">
    <source>
        <dbReference type="Pfam" id="PF02687"/>
    </source>
</evidence>
<feature type="transmembrane region" description="Helical" evidence="6">
    <location>
        <begin position="201"/>
        <end position="218"/>
    </location>
</feature>
<protein>
    <submittedName>
        <fullName evidence="8">ABC transport system permease protein</fullName>
    </submittedName>
</protein>
<dbReference type="PANTHER" id="PTHR46795:SF3">
    <property type="entry name" value="ABC TRANSPORTER PERMEASE"/>
    <property type="match status" value="1"/>
</dbReference>
<keyword evidence="3 6" id="KW-0812">Transmembrane</keyword>
<keyword evidence="5 6" id="KW-0472">Membrane</keyword>
<keyword evidence="9" id="KW-1185">Reference proteome</keyword>
<comment type="subcellular location">
    <subcellularLocation>
        <location evidence="1 6">Cell membrane</location>
        <topology evidence="1 6">Multi-pass membrane protein</topology>
    </subcellularLocation>
</comment>
<feature type="transmembrane region" description="Helical" evidence="6">
    <location>
        <begin position="108"/>
        <end position="138"/>
    </location>
</feature>
<dbReference type="InterPro" id="IPR003838">
    <property type="entry name" value="ABC3_permease_C"/>
</dbReference>
<dbReference type="PIRSF" id="PIRSF018968">
    <property type="entry name" value="ABC_permease_BceB"/>
    <property type="match status" value="1"/>
</dbReference>
<dbReference type="PANTHER" id="PTHR46795">
    <property type="entry name" value="ABC TRANSPORTER PERMEASE-RELATED-RELATED"/>
    <property type="match status" value="1"/>
</dbReference>
<sequence length="659" mass="74537">MNKLFYPKLAINNIKKNSKMYIPYILTCIGTIMMFYNMYFLVLAKDIGSLSEKESLRTLLFLGTVVTGIFSVIFLFYTNSFLIKNRKKEFGLFNILGMEKKHVASIMFFETLFISILSILTGILAGILFSKLMILFLFRIINFEVTFGFEIPIKAVCYTLLLFVGIFTLNLGYNIFQVYISKPVELLKGSNIGEKEPKTKWILTIIGTICLGSGYYIALTTESPIAAINIFFVAVVLVMIGTYCLFTAGSVAVLKVLRNNKKYYYKSKHFISVSGMIYRMKQNAVGLSNICILSTAVIIMISTTISMYIGMEDVLRTRYPRNIIVEDTDISDEQAVQLDNIIEKQTSMLDVNIMNVSRYRSISIAAMQNDDSNFISAESSSYISKNMSMLLFVTIDEYNKMENKNLSLSSDEALLYVASGDIPSNIISFNNFKLSIKERLDSLYSEKRNLVALTNSYFVVVDSIETINKIYDELMIEDGDMGELSYYYGFDVNADKDVQIHLVSSLQNAINNSGINAYAEGAESSRSTFLSIYGGLFFLGLFLGFLFIMATVLIIYYKQIAEGYDDKERFEIMQKVGMSHGEIKKSIQSQILTVFFMPLVAAVIHLAFAFKVITKLLLLLNLSNIPLFAICAVITIFVFTIFYAIVYALTARTYYKIVS</sequence>
<feature type="transmembrane region" description="Helical" evidence="6">
    <location>
        <begin position="286"/>
        <end position="311"/>
    </location>
</feature>
<dbReference type="EMBL" id="JAGGKS010000011">
    <property type="protein sequence ID" value="MBP1927220.1"/>
    <property type="molecule type" value="Genomic_DNA"/>
</dbReference>
<evidence type="ECO:0000256" key="5">
    <source>
        <dbReference type="ARBA" id="ARBA00023136"/>
    </source>
</evidence>
<evidence type="ECO:0000313" key="8">
    <source>
        <dbReference type="EMBL" id="MBP1927220.1"/>
    </source>
</evidence>
<reference evidence="8 9" key="1">
    <citation type="submission" date="2021-03" db="EMBL/GenBank/DDBJ databases">
        <title>Genomic Encyclopedia of Type Strains, Phase IV (KMG-IV): sequencing the most valuable type-strain genomes for metagenomic binning, comparative biology and taxonomic classification.</title>
        <authorList>
            <person name="Goeker M."/>
        </authorList>
    </citation>
    <scope>NUCLEOTIDE SEQUENCE [LARGE SCALE GENOMIC DNA]</scope>
    <source>
        <strain evidence="8 9">DSM 24004</strain>
    </source>
</reference>
<keyword evidence="2 6" id="KW-1003">Cell membrane</keyword>
<evidence type="ECO:0000256" key="1">
    <source>
        <dbReference type="ARBA" id="ARBA00004651"/>
    </source>
</evidence>
<feature type="transmembrane region" description="Helical" evidence="6">
    <location>
        <begin position="591"/>
        <end position="613"/>
    </location>
</feature>
<feature type="transmembrane region" description="Helical" evidence="6">
    <location>
        <begin position="21"/>
        <end position="39"/>
    </location>
</feature>
<organism evidence="8 9">
    <name type="scientific">Sedimentibacter acidaminivorans</name>
    <dbReference type="NCBI Taxonomy" id="913099"/>
    <lineage>
        <taxon>Bacteria</taxon>
        <taxon>Bacillati</taxon>
        <taxon>Bacillota</taxon>
        <taxon>Tissierellia</taxon>
        <taxon>Sedimentibacter</taxon>
    </lineage>
</organism>
<evidence type="ECO:0000256" key="4">
    <source>
        <dbReference type="ARBA" id="ARBA00022989"/>
    </source>
</evidence>
<feature type="transmembrane region" description="Helical" evidence="6">
    <location>
        <begin position="158"/>
        <end position="180"/>
    </location>
</feature>
<comment type="caution">
    <text evidence="8">The sequence shown here is derived from an EMBL/GenBank/DDBJ whole genome shotgun (WGS) entry which is preliminary data.</text>
</comment>
<dbReference type="InterPro" id="IPR052536">
    <property type="entry name" value="ABC-4_Integral_Memb_Prot"/>
</dbReference>
<accession>A0ABS4GHP2</accession>
<evidence type="ECO:0000256" key="3">
    <source>
        <dbReference type="ARBA" id="ARBA00022692"/>
    </source>
</evidence>
<dbReference type="Proteomes" id="UP001519342">
    <property type="component" value="Unassembled WGS sequence"/>
</dbReference>
<evidence type="ECO:0000256" key="6">
    <source>
        <dbReference type="PIRNR" id="PIRNR018968"/>
    </source>
</evidence>
<comment type="similarity">
    <text evidence="6">Belongs to the ABC-4 integral membrane protein family.</text>
</comment>
<feature type="domain" description="ABC3 transporter permease C-terminal" evidence="7">
    <location>
        <begin position="542"/>
        <end position="653"/>
    </location>
</feature>